<evidence type="ECO:0000313" key="1">
    <source>
        <dbReference type="EMBL" id="KAH0902984.1"/>
    </source>
</evidence>
<dbReference type="EMBL" id="JAGKQM010000011">
    <property type="protein sequence ID" value="KAH0902984.1"/>
    <property type="molecule type" value="Genomic_DNA"/>
</dbReference>
<keyword evidence="2" id="KW-1185">Reference proteome</keyword>
<reference evidence="1 2" key="1">
    <citation type="submission" date="2021-05" db="EMBL/GenBank/DDBJ databases">
        <title>Genome Assembly of Synthetic Allotetraploid Brassica napus Reveals Homoeologous Exchanges between Subgenomes.</title>
        <authorList>
            <person name="Davis J.T."/>
        </authorList>
    </citation>
    <scope>NUCLEOTIDE SEQUENCE [LARGE SCALE GENOMIC DNA]</scope>
    <source>
        <strain evidence="2">cv. Da-Ae</strain>
        <tissue evidence="1">Seedling</tissue>
    </source>
</reference>
<comment type="caution">
    <text evidence="1">The sequence shown here is derived from an EMBL/GenBank/DDBJ whole genome shotgun (WGS) entry which is preliminary data.</text>
</comment>
<organism evidence="1 2">
    <name type="scientific">Brassica napus</name>
    <name type="common">Rape</name>
    <dbReference type="NCBI Taxonomy" id="3708"/>
    <lineage>
        <taxon>Eukaryota</taxon>
        <taxon>Viridiplantae</taxon>
        <taxon>Streptophyta</taxon>
        <taxon>Embryophyta</taxon>
        <taxon>Tracheophyta</taxon>
        <taxon>Spermatophyta</taxon>
        <taxon>Magnoliopsida</taxon>
        <taxon>eudicotyledons</taxon>
        <taxon>Gunneridae</taxon>
        <taxon>Pentapetalae</taxon>
        <taxon>rosids</taxon>
        <taxon>malvids</taxon>
        <taxon>Brassicales</taxon>
        <taxon>Brassicaceae</taxon>
        <taxon>Brassiceae</taxon>
        <taxon>Brassica</taxon>
    </lineage>
</organism>
<sequence>NSEIHGFIPAGRRYHEGSVEGKKERVITSLKSENFSLRSCSRIVEVFQIRGM</sequence>
<gene>
    <name evidence="1" type="ORF">HID58_042487</name>
</gene>
<protein>
    <submittedName>
        <fullName evidence="1">Uncharacterized protein</fullName>
    </submittedName>
</protein>
<feature type="non-terminal residue" evidence="1">
    <location>
        <position position="1"/>
    </location>
</feature>
<dbReference type="Proteomes" id="UP000824890">
    <property type="component" value="Unassembled WGS sequence"/>
</dbReference>
<accession>A0ABQ8BDV9</accession>
<proteinExistence type="predicted"/>
<name>A0ABQ8BDV9_BRANA</name>
<evidence type="ECO:0000313" key="2">
    <source>
        <dbReference type="Proteomes" id="UP000824890"/>
    </source>
</evidence>